<dbReference type="Pfam" id="PF07722">
    <property type="entry name" value="Peptidase_C26"/>
    <property type="match status" value="1"/>
</dbReference>
<sequence>MKPIIGIAGNQLIRATDTFQGNQVSYTPQGFVDAVLDAQGLPLILPVMSPDSAPQLIGQIDKLILAGGQDVSPQLYMEDPHPKLTETNIQRDQFEQALILEALKQRKPIFAVCRGLQLLNVVLEGTLYQDLSLYPKWSVKHEQQPTAPQFTTHEVKIVSDSLLSNLLPDPYFVNSYHHQAVKDLSPLLKAIAFSNDGLVEAVQSKDDMHKILGVQWHPELTHRVHPSEQRLFDFFVNEF</sequence>
<dbReference type="PATRIC" id="fig|1352.655.peg.469"/>
<reference evidence="1 5" key="1">
    <citation type="submission" date="2016-01" db="EMBL/GenBank/DDBJ databases">
        <title>Molecular Mechanisms for transfer of large genomic segments between Enterococcus faecium strains.</title>
        <authorList>
            <person name="Garcia-Solache M.A."/>
            <person name="Lebreton F."/>
            <person name="Mclaughlin R.E."/>
            <person name="Whiteaker J.D."/>
            <person name="Gilmore M.S."/>
            <person name="Rice L.B."/>
        </authorList>
    </citation>
    <scope>NUCLEOTIDE SEQUENCE [LARGE SCALE GENOMIC DNA]</scope>
    <source>
        <strain evidence="1 5">D344RRF x C68</strain>
    </source>
</reference>
<keyword evidence="1" id="KW-0808">Transferase</keyword>
<dbReference type="GO" id="GO:0005829">
    <property type="term" value="C:cytosol"/>
    <property type="evidence" value="ECO:0007669"/>
    <property type="project" value="TreeGrafter"/>
</dbReference>
<reference evidence="3 6" key="2">
    <citation type="submission" date="2017-02" db="EMBL/GenBank/DDBJ databases">
        <title>Clonality and virulence of isolates of VRE in Hematopoietic Stem Cell Transplanted (HSCT) patients.</title>
        <authorList>
            <person name="Marchi A.P."/>
            <person name="Martins R.C."/>
            <person name="Marie S.K."/>
            <person name="Levin A.S."/>
            <person name="Costa S.F."/>
        </authorList>
    </citation>
    <scope>NUCLEOTIDE SEQUENCE [LARGE SCALE GENOMIC DNA]</scope>
    <source>
        <strain evidence="3 6">LIM1759</strain>
    </source>
</reference>
<reference evidence="4 7" key="3">
    <citation type="submission" date="2017-12" db="EMBL/GenBank/DDBJ databases">
        <title>A pool of 800 enterococci isolated from chicken carcass rinse samples from New Zealand.</title>
        <authorList>
            <person name="Zhang J."/>
            <person name="Rogers L."/>
            <person name="Midwinter A."/>
            <person name="French N."/>
        </authorList>
    </citation>
    <scope>NUCLEOTIDE SEQUENCE [LARGE SCALE GENOMIC DNA]</scope>
    <source>
        <strain evidence="4 7">EN697</strain>
    </source>
</reference>
<dbReference type="GO" id="GO:0016740">
    <property type="term" value="F:transferase activity"/>
    <property type="evidence" value="ECO:0007669"/>
    <property type="project" value="UniProtKB-KW"/>
</dbReference>
<dbReference type="PROSITE" id="PS51273">
    <property type="entry name" value="GATASE_TYPE_1"/>
    <property type="match status" value="1"/>
</dbReference>
<evidence type="ECO:0000313" key="6">
    <source>
        <dbReference type="Proteomes" id="UP000191171"/>
    </source>
</evidence>
<dbReference type="GO" id="GO:0006598">
    <property type="term" value="P:polyamine catabolic process"/>
    <property type="evidence" value="ECO:0007669"/>
    <property type="project" value="TreeGrafter"/>
</dbReference>
<organism evidence="1 5">
    <name type="scientific">Enterococcus faecium</name>
    <name type="common">Streptococcus faecium</name>
    <dbReference type="NCBI Taxonomy" id="1352"/>
    <lineage>
        <taxon>Bacteria</taxon>
        <taxon>Bacillati</taxon>
        <taxon>Bacillota</taxon>
        <taxon>Bacilli</taxon>
        <taxon>Lactobacillales</taxon>
        <taxon>Enterococcaceae</taxon>
        <taxon>Enterococcus</taxon>
    </lineage>
</organism>
<protein>
    <submittedName>
        <fullName evidence="2 3">Gamma-glutamyl-gamma-aminobutyrate hydrolase</fullName>
    </submittedName>
    <submittedName>
        <fullName evidence="1">Glutamine amidotransferase</fullName>
    </submittedName>
</protein>
<dbReference type="Proteomes" id="UP000289562">
    <property type="component" value="Unassembled WGS sequence"/>
</dbReference>
<evidence type="ECO:0000313" key="5">
    <source>
        <dbReference type="Proteomes" id="UP000070452"/>
    </source>
</evidence>
<reference evidence="2" key="4">
    <citation type="submission" date="2022-05" db="EMBL/GenBank/DDBJ databases">
        <title>Draft genome sequences of Clostridium perfringens strains isolated from Peru.</title>
        <authorList>
            <person name="Hurtado R."/>
            <person name="Lima L."/>
            <person name="Sousa T."/>
            <person name="Jaiswal A.K."/>
            <person name="Tiwari S."/>
            <person name="Maturrano L."/>
            <person name="Brenig B."/>
            <person name="Azevedo V."/>
        </authorList>
    </citation>
    <scope>NUCLEOTIDE SEQUENCE</scope>
    <source>
        <strain evidence="2">CP4</strain>
    </source>
</reference>
<dbReference type="Proteomes" id="UP001141166">
    <property type="component" value="Unassembled WGS sequence"/>
</dbReference>
<name>A0A132P828_ENTFC</name>
<dbReference type="PANTHER" id="PTHR43235">
    <property type="entry name" value="GLUTAMINE AMIDOTRANSFERASE PB2B2.05-RELATED"/>
    <property type="match status" value="1"/>
</dbReference>
<dbReference type="EMBL" id="MVGJ01000027">
    <property type="protein sequence ID" value="OOL83032.1"/>
    <property type="molecule type" value="Genomic_DNA"/>
</dbReference>
<dbReference type="InterPro" id="IPR044668">
    <property type="entry name" value="PuuD-like"/>
</dbReference>
<dbReference type="PANTHER" id="PTHR43235:SF1">
    <property type="entry name" value="GLUTAMINE AMIDOTRANSFERASE PB2B2.05-RELATED"/>
    <property type="match status" value="1"/>
</dbReference>
<keyword evidence="2" id="KW-0378">Hydrolase</keyword>
<dbReference type="EMBL" id="PJVH01000001">
    <property type="protein sequence ID" value="RXU92449.1"/>
    <property type="molecule type" value="Genomic_DNA"/>
</dbReference>
<evidence type="ECO:0000313" key="2">
    <source>
        <dbReference type="EMBL" id="MDC4246822.1"/>
    </source>
</evidence>
<comment type="caution">
    <text evidence="1">The sequence shown here is derived from an EMBL/GenBank/DDBJ whole genome shotgun (WGS) entry which is preliminary data.</text>
</comment>
<dbReference type="RefSeq" id="WP_002300438.1">
    <property type="nucleotide sequence ID" value="NZ_AP026655.1"/>
</dbReference>
<dbReference type="InterPro" id="IPR011697">
    <property type="entry name" value="Peptidase_C26"/>
</dbReference>
<keyword evidence="1" id="KW-0315">Glutamine amidotransferase</keyword>
<evidence type="ECO:0000313" key="1">
    <source>
        <dbReference type="EMBL" id="KWX18481.1"/>
    </source>
</evidence>
<dbReference type="InterPro" id="IPR029062">
    <property type="entry name" value="Class_I_gatase-like"/>
</dbReference>
<dbReference type="GO" id="GO:0033969">
    <property type="term" value="F:gamma-glutamyl-gamma-aminobutyrate hydrolase activity"/>
    <property type="evidence" value="ECO:0007669"/>
    <property type="project" value="TreeGrafter"/>
</dbReference>
<gene>
    <name evidence="1" type="ORF">AWT83_08400</name>
    <name evidence="3" type="ORF">B1P95_06030</name>
    <name evidence="4" type="ORF">CYQ77_00300</name>
    <name evidence="2" type="ORF">M3X98_01950</name>
</gene>
<dbReference type="AlphaFoldDB" id="A0A132P828"/>
<dbReference type="EMBL" id="LRHK01000001">
    <property type="protein sequence ID" value="KWX18481.1"/>
    <property type="molecule type" value="Genomic_DNA"/>
</dbReference>
<dbReference type="Gene3D" id="3.40.50.880">
    <property type="match status" value="1"/>
</dbReference>
<dbReference type="Proteomes" id="UP000070452">
    <property type="component" value="Unassembled WGS sequence"/>
</dbReference>
<dbReference type="CDD" id="cd01745">
    <property type="entry name" value="GATase1_2"/>
    <property type="match status" value="1"/>
</dbReference>
<accession>A0A132P828</accession>
<dbReference type="GeneID" id="66454864"/>
<evidence type="ECO:0000313" key="7">
    <source>
        <dbReference type="Proteomes" id="UP000289562"/>
    </source>
</evidence>
<evidence type="ECO:0000313" key="3">
    <source>
        <dbReference type="EMBL" id="OOL83032.1"/>
    </source>
</evidence>
<dbReference type="SUPFAM" id="SSF52317">
    <property type="entry name" value="Class I glutamine amidotransferase-like"/>
    <property type="match status" value="1"/>
</dbReference>
<dbReference type="EMBL" id="JAMWMK010000002">
    <property type="protein sequence ID" value="MDC4246822.1"/>
    <property type="molecule type" value="Genomic_DNA"/>
</dbReference>
<evidence type="ECO:0000313" key="4">
    <source>
        <dbReference type="EMBL" id="RXU92449.1"/>
    </source>
</evidence>
<dbReference type="Proteomes" id="UP000191171">
    <property type="component" value="Unassembled WGS sequence"/>
</dbReference>
<proteinExistence type="predicted"/>